<dbReference type="EMBL" id="REGN01008262">
    <property type="protein sequence ID" value="RNA04023.1"/>
    <property type="molecule type" value="Genomic_DNA"/>
</dbReference>
<organism evidence="1 2">
    <name type="scientific">Brachionus plicatilis</name>
    <name type="common">Marine rotifer</name>
    <name type="synonym">Brachionus muelleri</name>
    <dbReference type="NCBI Taxonomy" id="10195"/>
    <lineage>
        <taxon>Eukaryota</taxon>
        <taxon>Metazoa</taxon>
        <taxon>Spiralia</taxon>
        <taxon>Gnathifera</taxon>
        <taxon>Rotifera</taxon>
        <taxon>Eurotatoria</taxon>
        <taxon>Monogononta</taxon>
        <taxon>Pseudotrocha</taxon>
        <taxon>Ploima</taxon>
        <taxon>Brachionidae</taxon>
        <taxon>Brachionus</taxon>
    </lineage>
</organism>
<reference evidence="1 2" key="1">
    <citation type="journal article" date="2018" name="Sci. Rep.">
        <title>Genomic signatures of local adaptation to the degree of environmental predictability in rotifers.</title>
        <authorList>
            <person name="Franch-Gras L."/>
            <person name="Hahn C."/>
            <person name="Garcia-Roger E.M."/>
            <person name="Carmona M.J."/>
            <person name="Serra M."/>
            <person name="Gomez A."/>
        </authorList>
    </citation>
    <scope>NUCLEOTIDE SEQUENCE [LARGE SCALE GENOMIC DNA]</scope>
    <source>
        <strain evidence="1">HYR1</strain>
    </source>
</reference>
<sequence>MLINLRLSLLDWKHSAKSRLTTQISCEFNVYSVQFIQHVARLFIKTSTCQCAGNECMHGLAQHAHRLLIQTSACNCTANRVHTQ</sequence>
<dbReference type="Proteomes" id="UP000276133">
    <property type="component" value="Unassembled WGS sequence"/>
</dbReference>
<dbReference type="AlphaFoldDB" id="A0A3M7PYD8"/>
<protein>
    <submittedName>
        <fullName evidence="1">Uncharacterized protein</fullName>
    </submittedName>
</protein>
<name>A0A3M7PYD8_BRAPC</name>
<evidence type="ECO:0000313" key="1">
    <source>
        <dbReference type="EMBL" id="RNA04023.1"/>
    </source>
</evidence>
<proteinExistence type="predicted"/>
<keyword evidence="2" id="KW-1185">Reference proteome</keyword>
<accession>A0A3M7PYD8</accession>
<comment type="caution">
    <text evidence="1">The sequence shown here is derived from an EMBL/GenBank/DDBJ whole genome shotgun (WGS) entry which is preliminary data.</text>
</comment>
<evidence type="ECO:0000313" key="2">
    <source>
        <dbReference type="Proteomes" id="UP000276133"/>
    </source>
</evidence>
<gene>
    <name evidence="1" type="ORF">BpHYR1_036290</name>
</gene>